<dbReference type="Gene3D" id="1.25.40.10">
    <property type="entry name" value="Tetratricopeptide repeat domain"/>
    <property type="match status" value="1"/>
</dbReference>
<evidence type="ECO:0000256" key="9">
    <source>
        <dbReference type="SAM" id="Phobius"/>
    </source>
</evidence>
<keyword evidence="3" id="KW-0963">Cytoplasm</keyword>
<evidence type="ECO:0000313" key="11">
    <source>
        <dbReference type="Proteomes" id="UP001374579"/>
    </source>
</evidence>
<keyword evidence="11" id="KW-1185">Reference proteome</keyword>
<evidence type="ECO:0000256" key="7">
    <source>
        <dbReference type="ARBA" id="ARBA00039966"/>
    </source>
</evidence>
<dbReference type="Pfam" id="PF21033">
    <property type="entry name" value="RMD1-3"/>
    <property type="match status" value="1"/>
</dbReference>
<comment type="subcellular location">
    <subcellularLocation>
        <location evidence="1">Cytoplasm</location>
        <location evidence="1">Cytoskeleton</location>
    </subcellularLocation>
</comment>
<dbReference type="GO" id="GO:0005737">
    <property type="term" value="C:cytoplasm"/>
    <property type="evidence" value="ECO:0007669"/>
    <property type="project" value="TreeGrafter"/>
</dbReference>
<dbReference type="GO" id="GO:0008017">
    <property type="term" value="F:microtubule binding"/>
    <property type="evidence" value="ECO:0007669"/>
    <property type="project" value="TreeGrafter"/>
</dbReference>
<keyword evidence="9" id="KW-0812">Transmembrane</keyword>
<reference evidence="10 11" key="1">
    <citation type="submission" date="2024-02" db="EMBL/GenBank/DDBJ databases">
        <title>Chromosome-scale genome assembly of the rough periwinkle Littorina saxatilis.</title>
        <authorList>
            <person name="De Jode A."/>
            <person name="Faria R."/>
            <person name="Formenti G."/>
            <person name="Sims Y."/>
            <person name="Smith T.P."/>
            <person name="Tracey A."/>
            <person name="Wood J.M.D."/>
            <person name="Zagrodzka Z.B."/>
            <person name="Johannesson K."/>
            <person name="Butlin R.K."/>
            <person name="Leder E.H."/>
        </authorList>
    </citation>
    <scope>NUCLEOTIDE SEQUENCE [LARGE SCALE GENOMIC DNA]</scope>
    <source>
        <strain evidence="10">Snail1</strain>
        <tissue evidence="10">Muscle</tissue>
    </source>
</reference>
<evidence type="ECO:0000313" key="10">
    <source>
        <dbReference type="EMBL" id="KAK7104150.1"/>
    </source>
</evidence>
<dbReference type="GO" id="GO:0097431">
    <property type="term" value="C:mitotic spindle pole"/>
    <property type="evidence" value="ECO:0007669"/>
    <property type="project" value="TreeGrafter"/>
</dbReference>
<keyword evidence="4" id="KW-0677">Repeat</keyword>
<feature type="transmembrane region" description="Helical" evidence="9">
    <location>
        <begin position="12"/>
        <end position="31"/>
    </location>
</feature>
<dbReference type="InterPro" id="IPR011990">
    <property type="entry name" value="TPR-like_helical_dom_sf"/>
</dbReference>
<dbReference type="Proteomes" id="UP001374579">
    <property type="component" value="Unassembled WGS sequence"/>
</dbReference>
<keyword evidence="9" id="KW-1133">Transmembrane helix</keyword>
<comment type="subunit">
    <text evidence="2">Interacts with microtubules.</text>
</comment>
<dbReference type="EMBL" id="JBAMIC010000008">
    <property type="protein sequence ID" value="KAK7104150.1"/>
    <property type="molecule type" value="Genomic_DNA"/>
</dbReference>
<dbReference type="GO" id="GO:0005876">
    <property type="term" value="C:spindle microtubule"/>
    <property type="evidence" value="ECO:0007669"/>
    <property type="project" value="TreeGrafter"/>
</dbReference>
<evidence type="ECO:0000256" key="2">
    <source>
        <dbReference type="ARBA" id="ARBA00011375"/>
    </source>
</evidence>
<evidence type="ECO:0000256" key="8">
    <source>
        <dbReference type="ARBA" id="ARBA00041958"/>
    </source>
</evidence>
<dbReference type="AlphaFoldDB" id="A0AAN9GES7"/>
<evidence type="ECO:0000256" key="1">
    <source>
        <dbReference type="ARBA" id="ARBA00004245"/>
    </source>
</evidence>
<gene>
    <name evidence="10" type="ORF">V1264_018913</name>
</gene>
<dbReference type="PANTHER" id="PTHR16056:SF16">
    <property type="entry name" value="REGULATOR OF MICROTUBULE DYNAMICS PROTEIN 1"/>
    <property type="match status" value="1"/>
</dbReference>
<keyword evidence="9" id="KW-0472">Membrane</keyword>
<name>A0AAN9GES7_9CAEN</name>
<comment type="caution">
    <text evidence="10">The sequence shown here is derived from an EMBL/GenBank/DDBJ whole genome shotgun (WGS) entry which is preliminary data.</text>
</comment>
<evidence type="ECO:0000256" key="4">
    <source>
        <dbReference type="ARBA" id="ARBA00022737"/>
    </source>
</evidence>
<sequence length="347" mass="39046">MPFFRQSGPYVFSAVAGLATGAGLYILYFRLSQELAEIRTLLAELKEEIVANNNYSRRRKPKSSGYSASSGEEEEAFEDALAGFSDVETNGRANVQFASPVSVQYTVDDGSRQLFLEVDNLIAAGGKADYEKAHALLKQKEKKFAVKAEFQWRFAKILYYFSNVAGEEGNVVKKKDMMYKAKQAAQETINLDPNCPNGQKWFAITLGCVGDYEPTAERIKNAVVIKKHIQLAMQLNPKDPTPHHMLGRWCYSVYMLTWLERKAAAAFFGSPPTATIEDAIDHFMQAEKLNPGVWKENTLYIGKCLVEKKRFPEAVAWLKRALARPEEKDVDPDVQSEVKCLIAKYGR</sequence>
<dbReference type="InterPro" id="IPR049039">
    <property type="entry name" value="RMD1-3_a_helical_rpt"/>
</dbReference>
<evidence type="ECO:0000256" key="6">
    <source>
        <dbReference type="ARBA" id="ARBA00023212"/>
    </source>
</evidence>
<dbReference type="SUPFAM" id="SSF48452">
    <property type="entry name" value="TPR-like"/>
    <property type="match status" value="1"/>
</dbReference>
<accession>A0AAN9GES7</accession>
<organism evidence="10 11">
    <name type="scientific">Littorina saxatilis</name>
    <dbReference type="NCBI Taxonomy" id="31220"/>
    <lineage>
        <taxon>Eukaryota</taxon>
        <taxon>Metazoa</taxon>
        <taxon>Spiralia</taxon>
        <taxon>Lophotrochozoa</taxon>
        <taxon>Mollusca</taxon>
        <taxon>Gastropoda</taxon>
        <taxon>Caenogastropoda</taxon>
        <taxon>Littorinimorpha</taxon>
        <taxon>Littorinoidea</taxon>
        <taxon>Littorinidae</taxon>
        <taxon>Littorina</taxon>
    </lineage>
</organism>
<protein>
    <recommendedName>
        <fullName evidence="7">Regulator of microtubule dynamics protein 1</fullName>
    </recommendedName>
    <alternativeName>
        <fullName evidence="8">Protein FAM82B</fullName>
    </alternativeName>
</protein>
<proteinExistence type="predicted"/>
<evidence type="ECO:0000256" key="3">
    <source>
        <dbReference type="ARBA" id="ARBA00022490"/>
    </source>
</evidence>
<keyword evidence="6" id="KW-0206">Cytoskeleton</keyword>
<dbReference type="PANTHER" id="PTHR16056">
    <property type="entry name" value="REGULATOR OF MICROTUBULE DYNAMICS PROTEIN"/>
    <property type="match status" value="1"/>
</dbReference>
<keyword evidence="5" id="KW-0802">TPR repeat</keyword>
<evidence type="ECO:0000256" key="5">
    <source>
        <dbReference type="ARBA" id="ARBA00022803"/>
    </source>
</evidence>